<dbReference type="RefSeq" id="WP_123528877.1">
    <property type="nucleotide sequence ID" value="NZ_MOBU01000001.1"/>
</dbReference>
<dbReference type="SUPFAM" id="SSF49452">
    <property type="entry name" value="Starch-binding domain-like"/>
    <property type="match status" value="1"/>
</dbReference>
<dbReference type="PROSITE" id="PS51166">
    <property type="entry name" value="CBM20"/>
    <property type="match status" value="1"/>
</dbReference>
<comment type="caution">
    <text evidence="2">The sequence shown here is derived from an EMBL/GenBank/DDBJ whole genome shotgun (WGS) entry which is preliminary data.</text>
</comment>
<dbReference type="GO" id="GO:2001070">
    <property type="term" value="F:starch binding"/>
    <property type="evidence" value="ECO:0007669"/>
    <property type="project" value="InterPro"/>
</dbReference>
<sequence length="133" mass="14901">MSRYRYLLTLFFVLSAMLPVVTDAGVTWTYLFLEAKFQCDNGVTTQGYSVYAVGDRPELGSWDPAKAVKLTPSPYPSWSGPIKFSNAKPGDLIEWKCIIRNENPPYDVKTWQSGPDNQVTMTFSGSLQTTGQF</sequence>
<dbReference type="InterPro" id="IPR013784">
    <property type="entry name" value="Carb-bd-like_fold"/>
</dbReference>
<dbReference type="EMBL" id="MOBU01000001">
    <property type="protein sequence ID" value="RON72309.1"/>
    <property type="molecule type" value="Genomic_DNA"/>
</dbReference>
<dbReference type="Proteomes" id="UP000285757">
    <property type="component" value="Unassembled WGS sequence"/>
</dbReference>
<evidence type="ECO:0000313" key="2">
    <source>
        <dbReference type="EMBL" id="RON72309.1"/>
    </source>
</evidence>
<name>A0A423LVI6_PSEFL</name>
<organism evidence="2 3">
    <name type="scientific">Pseudomonas fluorescens</name>
    <dbReference type="NCBI Taxonomy" id="294"/>
    <lineage>
        <taxon>Bacteria</taxon>
        <taxon>Pseudomonadati</taxon>
        <taxon>Pseudomonadota</taxon>
        <taxon>Gammaproteobacteria</taxon>
        <taxon>Pseudomonadales</taxon>
        <taxon>Pseudomonadaceae</taxon>
        <taxon>Pseudomonas</taxon>
    </lineage>
</organism>
<evidence type="ECO:0000259" key="1">
    <source>
        <dbReference type="PROSITE" id="PS51166"/>
    </source>
</evidence>
<dbReference type="GO" id="GO:0016020">
    <property type="term" value="C:membrane"/>
    <property type="evidence" value="ECO:0007669"/>
    <property type="project" value="TreeGrafter"/>
</dbReference>
<dbReference type="SMART" id="SM01065">
    <property type="entry name" value="CBM_2"/>
    <property type="match status" value="1"/>
</dbReference>
<gene>
    <name evidence="2" type="ORF">BK671_00190</name>
</gene>
<reference evidence="2 3" key="1">
    <citation type="submission" date="2016-10" db="EMBL/GenBank/DDBJ databases">
        <title>Comparative genome analysis of multiple Pseudomonas spp. focuses on biocontrol and plant growth promoting traits.</title>
        <authorList>
            <person name="Tao X.-Y."/>
            <person name="Taylor C.G."/>
        </authorList>
    </citation>
    <scope>NUCLEOTIDE SEQUENCE [LARGE SCALE GENOMIC DNA]</scope>
    <source>
        <strain evidence="2 3">24D3</strain>
    </source>
</reference>
<feature type="domain" description="CBM20" evidence="1">
    <location>
        <begin position="27"/>
        <end position="133"/>
    </location>
</feature>
<dbReference type="PANTHER" id="PTHR15048">
    <property type="entry name" value="STARCH-BINDING DOMAIN-CONTAINING PROTEIN 1"/>
    <property type="match status" value="1"/>
</dbReference>
<proteinExistence type="predicted"/>
<dbReference type="Gene3D" id="2.60.40.10">
    <property type="entry name" value="Immunoglobulins"/>
    <property type="match status" value="1"/>
</dbReference>
<accession>A0A423LVI6</accession>
<dbReference type="InterPro" id="IPR013783">
    <property type="entry name" value="Ig-like_fold"/>
</dbReference>
<evidence type="ECO:0000313" key="3">
    <source>
        <dbReference type="Proteomes" id="UP000285757"/>
    </source>
</evidence>
<protein>
    <submittedName>
        <fullName evidence="2">Carbohydrate-binding protein</fullName>
    </submittedName>
</protein>
<dbReference type="InterPro" id="IPR002044">
    <property type="entry name" value="CBM20"/>
</dbReference>
<dbReference type="PANTHER" id="PTHR15048:SF0">
    <property type="entry name" value="STARCH-BINDING DOMAIN-CONTAINING PROTEIN 1"/>
    <property type="match status" value="1"/>
</dbReference>
<dbReference type="AlphaFoldDB" id="A0A423LVI6"/>
<dbReference type="Pfam" id="PF00686">
    <property type="entry name" value="CBM_20"/>
    <property type="match status" value="1"/>
</dbReference>